<sequence>MPNSVPTARAALRALSVADHSRVRQDGPGRCRANFFFPIDALVVSLADYMTSWGAVCQPVAYVYSSEWHLLSILQGQLGLCTASGGNGTRSSDDIALVVPQRMHDGTMAPLHSCVDSPAVWIFSTEQFSNPLYLRKTILLALQRAGVRLVVANGLPSTRDAVVASARVLVNIHGNDEQTMFETMRCDRWIAAGHVVVSEPS</sequence>
<dbReference type="AlphaFoldDB" id="A0A5A8CGQ5"/>
<dbReference type="Proteomes" id="UP000323011">
    <property type="component" value="Unassembled WGS sequence"/>
</dbReference>
<name>A0A5A8CGQ5_CAFRO</name>
<protein>
    <submittedName>
        <fullName evidence="1">Uncharacterized protein</fullName>
    </submittedName>
</protein>
<keyword evidence="2" id="KW-1185">Reference proteome</keyword>
<accession>A0A5A8CGQ5</accession>
<proteinExistence type="predicted"/>
<dbReference type="EMBL" id="VLTN01000022">
    <property type="protein sequence ID" value="KAA0152235.1"/>
    <property type="molecule type" value="Genomic_DNA"/>
</dbReference>
<gene>
    <name evidence="1" type="ORF">FNF29_04099</name>
</gene>
<comment type="caution">
    <text evidence="1">The sequence shown here is derived from an EMBL/GenBank/DDBJ whole genome shotgun (WGS) entry which is preliminary data.</text>
</comment>
<evidence type="ECO:0000313" key="2">
    <source>
        <dbReference type="Proteomes" id="UP000323011"/>
    </source>
</evidence>
<organism evidence="1 2">
    <name type="scientific">Cafeteria roenbergensis</name>
    <name type="common">Marine flagellate</name>
    <dbReference type="NCBI Taxonomy" id="33653"/>
    <lineage>
        <taxon>Eukaryota</taxon>
        <taxon>Sar</taxon>
        <taxon>Stramenopiles</taxon>
        <taxon>Bigyra</taxon>
        <taxon>Opalozoa</taxon>
        <taxon>Bicosoecida</taxon>
        <taxon>Cafeteriaceae</taxon>
        <taxon>Cafeteria</taxon>
    </lineage>
</organism>
<reference evidence="1 2" key="1">
    <citation type="submission" date="2019-07" db="EMBL/GenBank/DDBJ databases">
        <title>Genomes of Cafeteria roenbergensis.</title>
        <authorList>
            <person name="Fischer M.G."/>
            <person name="Hackl T."/>
            <person name="Roman M."/>
        </authorList>
    </citation>
    <scope>NUCLEOTIDE SEQUENCE [LARGE SCALE GENOMIC DNA]</scope>
    <source>
        <strain evidence="1 2">BVI</strain>
    </source>
</reference>
<evidence type="ECO:0000313" key="1">
    <source>
        <dbReference type="EMBL" id="KAA0152235.1"/>
    </source>
</evidence>